<reference evidence="2 3" key="1">
    <citation type="submission" date="2014-07" db="EMBL/GenBank/DDBJ databases">
        <title>Methanogenic archaea and the global carbon cycle.</title>
        <authorList>
            <person name="Henriksen J.R."/>
            <person name="Luke J."/>
            <person name="Reinhart S."/>
            <person name="Benedict M.N."/>
            <person name="Youngblut N.D."/>
            <person name="Metcalf M.E."/>
            <person name="Whitaker R.J."/>
            <person name="Metcalf W.W."/>
        </authorList>
    </citation>
    <scope>NUCLEOTIDE SEQUENCE [LARGE SCALE GENOMIC DNA]</scope>
    <source>
        <strain evidence="2 3">Wiesmoor</strain>
    </source>
</reference>
<name>A0A0E3QLL2_METBA</name>
<accession>A0A0E3QLL2</accession>
<dbReference type="EMBL" id="CP009526">
    <property type="protein sequence ID" value="AKB50504.1"/>
    <property type="molecule type" value="Genomic_DNA"/>
</dbReference>
<sequence>MRFFWCPLPLLTVVGLIGFCAVLSALSNAPTPPKPMYATADMSVLSLPSTEGGSNTETNLSLPVKVFDSENRGIGDANVIAWSPDRKKAYSGVTDLEGNVILKILNPGLPPGKAEGYIKIKVMREGYRDFTSDYLLRCFGAELPWTDLMLEESEARRILDLASALFLRTSCSPYFLFSVFSFYLCLLQQ</sequence>
<dbReference type="KEGG" id="mbw:MSBRW_1251"/>
<dbReference type="HOGENOM" id="CLU_1478900_0_0_2"/>
<protein>
    <recommendedName>
        <fullName evidence="4">Carboxypeptidase regulatory-like domain-containing protein</fullName>
    </recommendedName>
</protein>
<organism evidence="2 3">
    <name type="scientific">Methanosarcina barkeri str. Wiesmoor</name>
    <dbReference type="NCBI Taxonomy" id="1434109"/>
    <lineage>
        <taxon>Archaea</taxon>
        <taxon>Methanobacteriati</taxon>
        <taxon>Methanobacteriota</taxon>
        <taxon>Stenosarchaea group</taxon>
        <taxon>Methanomicrobia</taxon>
        <taxon>Methanosarcinales</taxon>
        <taxon>Methanosarcinaceae</taxon>
        <taxon>Methanosarcina</taxon>
    </lineage>
</organism>
<dbReference type="Proteomes" id="UP000033038">
    <property type="component" value="Chromosome"/>
</dbReference>
<gene>
    <name evidence="2" type="ORF">MSBRW_1251</name>
</gene>
<proteinExistence type="predicted"/>
<evidence type="ECO:0000313" key="2">
    <source>
        <dbReference type="EMBL" id="AKB50504.1"/>
    </source>
</evidence>
<keyword evidence="1" id="KW-0472">Membrane</keyword>
<dbReference type="PATRIC" id="fig|1434109.4.peg.1571"/>
<keyword evidence="1" id="KW-1133">Transmembrane helix</keyword>
<feature type="transmembrane region" description="Helical" evidence="1">
    <location>
        <begin position="165"/>
        <end position="186"/>
    </location>
</feature>
<evidence type="ECO:0000313" key="3">
    <source>
        <dbReference type="Proteomes" id="UP000033038"/>
    </source>
</evidence>
<keyword evidence="1" id="KW-0812">Transmembrane</keyword>
<dbReference type="AlphaFoldDB" id="A0A0E3QLL2"/>
<evidence type="ECO:0008006" key="4">
    <source>
        <dbReference type="Google" id="ProtNLM"/>
    </source>
</evidence>
<evidence type="ECO:0000256" key="1">
    <source>
        <dbReference type="SAM" id="Phobius"/>
    </source>
</evidence>